<reference evidence="1" key="2">
    <citation type="submission" date="2021-01" db="EMBL/GenBank/DDBJ databases">
        <authorList>
            <person name="Schikora-Tamarit M.A."/>
        </authorList>
    </citation>
    <scope>NUCLEOTIDE SEQUENCE</scope>
    <source>
        <strain evidence="1">CBS6075</strain>
    </source>
</reference>
<sequence length="129" mass="14182">MLNLNGLDNPKFVDTEFQAPRLIAGITLLMCEGNWNASPRKAPFLVIKIESLIKLTPHPTTSLLPNLQELLKLVRPSSKWINLASLPLYPQVFSSCPRNELIISSGWSPSMNPTVTSAPELSPNTISTS</sequence>
<proteinExistence type="predicted"/>
<keyword evidence="2" id="KW-1185">Reference proteome</keyword>
<accession>A0A9P8PBU9</accession>
<dbReference type="RefSeq" id="XP_046063234.1">
    <property type="nucleotide sequence ID" value="XM_046203459.1"/>
</dbReference>
<dbReference type="Proteomes" id="UP000769157">
    <property type="component" value="Unassembled WGS sequence"/>
</dbReference>
<comment type="caution">
    <text evidence="1">The sequence shown here is derived from an EMBL/GenBank/DDBJ whole genome shotgun (WGS) entry which is preliminary data.</text>
</comment>
<protein>
    <submittedName>
        <fullName evidence="1">Uncharacterized protein</fullName>
    </submittedName>
</protein>
<name>A0A9P8PBU9_9ASCO</name>
<dbReference type="AlphaFoldDB" id="A0A9P8PBU9"/>
<evidence type="ECO:0000313" key="1">
    <source>
        <dbReference type="EMBL" id="KAH3668820.1"/>
    </source>
</evidence>
<evidence type="ECO:0000313" key="2">
    <source>
        <dbReference type="Proteomes" id="UP000769157"/>
    </source>
</evidence>
<reference evidence="1" key="1">
    <citation type="journal article" date="2021" name="Open Biol.">
        <title>Shared evolutionary footprints suggest mitochondrial oxidative damage underlies multiple complex I losses in fungi.</title>
        <authorList>
            <person name="Schikora-Tamarit M.A."/>
            <person name="Marcet-Houben M."/>
            <person name="Nosek J."/>
            <person name="Gabaldon T."/>
        </authorList>
    </citation>
    <scope>NUCLEOTIDE SEQUENCE</scope>
    <source>
        <strain evidence="1">CBS6075</strain>
    </source>
</reference>
<dbReference type="GeneID" id="70234542"/>
<gene>
    <name evidence="1" type="ORF">OGAPHI_002575</name>
</gene>
<dbReference type="EMBL" id="JAEUBE010000158">
    <property type="protein sequence ID" value="KAH3668820.1"/>
    <property type="molecule type" value="Genomic_DNA"/>
</dbReference>
<organism evidence="1 2">
    <name type="scientific">Ogataea philodendri</name>
    <dbReference type="NCBI Taxonomy" id="1378263"/>
    <lineage>
        <taxon>Eukaryota</taxon>
        <taxon>Fungi</taxon>
        <taxon>Dikarya</taxon>
        <taxon>Ascomycota</taxon>
        <taxon>Saccharomycotina</taxon>
        <taxon>Pichiomycetes</taxon>
        <taxon>Pichiales</taxon>
        <taxon>Pichiaceae</taxon>
        <taxon>Ogataea</taxon>
    </lineage>
</organism>